<accession>A0AAW9CUG8</accession>
<protein>
    <submittedName>
        <fullName evidence="2">Uncharacterized protein</fullName>
    </submittedName>
</protein>
<dbReference type="AlphaFoldDB" id="A0AAW9CUG8"/>
<reference evidence="2" key="1">
    <citation type="submission" date="2018-08" db="EMBL/GenBank/DDBJ databases">
        <title>Identification of Burkholderia cepacia strains that express a Burkholderia pseudomallei-like capsular polysaccharide.</title>
        <authorList>
            <person name="Burtnick M.N."/>
            <person name="Vongsouvath M."/>
            <person name="Newton P."/>
            <person name="Wuthiekanun V."/>
            <person name="Limmathurotsakul D."/>
            <person name="Brett P.J."/>
            <person name="Chantratita N."/>
            <person name="Dance D.A."/>
        </authorList>
    </citation>
    <scope>NUCLEOTIDE SEQUENCE</scope>
    <source>
        <strain evidence="2">SBXCC001</strain>
    </source>
</reference>
<name>A0AAW9CUG8_BURTH</name>
<dbReference type="EMBL" id="QXCT01000001">
    <property type="protein sequence ID" value="MDW9251409.1"/>
    <property type="molecule type" value="Genomic_DNA"/>
</dbReference>
<gene>
    <name evidence="2" type="ORF">C7S16_6929</name>
</gene>
<comment type="caution">
    <text evidence="2">The sequence shown here is derived from an EMBL/GenBank/DDBJ whole genome shotgun (WGS) entry which is preliminary data.</text>
</comment>
<evidence type="ECO:0000256" key="1">
    <source>
        <dbReference type="SAM" id="MobiDB-lite"/>
    </source>
</evidence>
<evidence type="ECO:0000313" key="2">
    <source>
        <dbReference type="EMBL" id="MDW9251409.1"/>
    </source>
</evidence>
<evidence type="ECO:0000313" key="3">
    <source>
        <dbReference type="Proteomes" id="UP001272137"/>
    </source>
</evidence>
<proteinExistence type="predicted"/>
<sequence length="41" mass="4457">MLRQINHSTRPDRDAGVIGALPRAPVARRRADAAARGAHVR</sequence>
<organism evidence="2 3">
    <name type="scientific">Burkholderia thailandensis</name>
    <dbReference type="NCBI Taxonomy" id="57975"/>
    <lineage>
        <taxon>Bacteria</taxon>
        <taxon>Pseudomonadati</taxon>
        <taxon>Pseudomonadota</taxon>
        <taxon>Betaproteobacteria</taxon>
        <taxon>Burkholderiales</taxon>
        <taxon>Burkholderiaceae</taxon>
        <taxon>Burkholderia</taxon>
        <taxon>pseudomallei group</taxon>
    </lineage>
</organism>
<dbReference type="Proteomes" id="UP001272137">
    <property type="component" value="Unassembled WGS sequence"/>
</dbReference>
<feature type="region of interest" description="Disordered" evidence="1">
    <location>
        <begin position="1"/>
        <end position="41"/>
    </location>
</feature>
<dbReference type="KEGG" id="btha:DR62_07290"/>